<dbReference type="InterPro" id="IPR029061">
    <property type="entry name" value="THDP-binding"/>
</dbReference>
<protein>
    <submittedName>
        <fullName evidence="8">5-guanidino-2-oxopentanoate decarboxylase</fullName>
        <ecNumber evidence="8">4.1.1.75</ecNumber>
    </submittedName>
</protein>
<organism evidence="8 9">
    <name type="scientific">Phyllobacterium salinisoli</name>
    <dbReference type="NCBI Taxonomy" id="1899321"/>
    <lineage>
        <taxon>Bacteria</taxon>
        <taxon>Pseudomonadati</taxon>
        <taxon>Pseudomonadota</taxon>
        <taxon>Alphaproteobacteria</taxon>
        <taxon>Hyphomicrobiales</taxon>
        <taxon>Phyllobacteriaceae</taxon>
        <taxon>Phyllobacterium</taxon>
    </lineage>
</organism>
<accession>A0A368K7W3</accession>
<keyword evidence="8" id="KW-0456">Lyase</keyword>
<evidence type="ECO:0000256" key="3">
    <source>
        <dbReference type="ARBA" id="ARBA00023052"/>
    </source>
</evidence>
<keyword evidence="3 4" id="KW-0786">Thiamine pyrophosphate</keyword>
<dbReference type="InterPro" id="IPR045229">
    <property type="entry name" value="TPP_enz"/>
</dbReference>
<dbReference type="PANTHER" id="PTHR18968">
    <property type="entry name" value="THIAMINE PYROPHOSPHATE ENZYMES"/>
    <property type="match status" value="1"/>
</dbReference>
<evidence type="ECO:0000256" key="4">
    <source>
        <dbReference type="RuleBase" id="RU362132"/>
    </source>
</evidence>
<dbReference type="OrthoDB" id="4494979at2"/>
<dbReference type="PROSITE" id="PS00187">
    <property type="entry name" value="TPP_ENZYMES"/>
    <property type="match status" value="1"/>
</dbReference>
<dbReference type="GO" id="GO:0000287">
    <property type="term" value="F:magnesium ion binding"/>
    <property type="evidence" value="ECO:0007669"/>
    <property type="project" value="InterPro"/>
</dbReference>
<dbReference type="InterPro" id="IPR000399">
    <property type="entry name" value="TPP-bd_CS"/>
</dbReference>
<dbReference type="Pfam" id="PF00205">
    <property type="entry name" value="TPP_enzyme_M"/>
    <property type="match status" value="1"/>
</dbReference>
<keyword evidence="9" id="KW-1185">Reference proteome</keyword>
<evidence type="ECO:0000259" key="7">
    <source>
        <dbReference type="Pfam" id="PF02776"/>
    </source>
</evidence>
<dbReference type="Gene3D" id="3.40.50.970">
    <property type="match status" value="2"/>
</dbReference>
<dbReference type="RefSeq" id="WP_114440110.1">
    <property type="nucleotide sequence ID" value="NZ_QOZG01000003.1"/>
</dbReference>
<comment type="caution">
    <text evidence="8">The sequence shown here is derived from an EMBL/GenBank/DDBJ whole genome shotgun (WGS) entry which is preliminary data.</text>
</comment>
<dbReference type="GO" id="GO:0030976">
    <property type="term" value="F:thiamine pyrophosphate binding"/>
    <property type="evidence" value="ECO:0007669"/>
    <property type="project" value="InterPro"/>
</dbReference>
<dbReference type="EMBL" id="QOZG01000003">
    <property type="protein sequence ID" value="RCS24492.1"/>
    <property type="molecule type" value="Genomic_DNA"/>
</dbReference>
<feature type="domain" description="Thiamine pyrophosphate enzyme TPP-binding" evidence="6">
    <location>
        <begin position="385"/>
        <end position="523"/>
    </location>
</feature>
<feature type="domain" description="Thiamine pyrophosphate enzyme central" evidence="5">
    <location>
        <begin position="191"/>
        <end position="322"/>
    </location>
</feature>
<name>A0A368K7W3_9HYPH</name>
<dbReference type="Pfam" id="PF02775">
    <property type="entry name" value="TPP_enzyme_C"/>
    <property type="match status" value="1"/>
</dbReference>
<proteinExistence type="inferred from homology"/>
<reference evidence="8 9" key="1">
    <citation type="submission" date="2018-07" db="EMBL/GenBank/DDBJ databases">
        <title>The draft genome of Phyllobacterium salinisoli.</title>
        <authorList>
            <person name="Liu L."/>
            <person name="Li L."/>
            <person name="Zhang X."/>
            <person name="Liang L."/>
        </authorList>
    </citation>
    <scope>NUCLEOTIDE SEQUENCE [LARGE SCALE GENOMIC DNA]</scope>
    <source>
        <strain evidence="8 9">LLAN61</strain>
    </source>
</reference>
<dbReference type="GO" id="GO:0050660">
    <property type="term" value="F:flavin adenine dinucleotide binding"/>
    <property type="evidence" value="ECO:0007669"/>
    <property type="project" value="TreeGrafter"/>
</dbReference>
<dbReference type="InterPro" id="IPR029035">
    <property type="entry name" value="DHS-like_NAD/FAD-binding_dom"/>
</dbReference>
<dbReference type="SUPFAM" id="SSF52518">
    <property type="entry name" value="Thiamin diphosphate-binding fold (THDP-binding)"/>
    <property type="match status" value="2"/>
</dbReference>
<dbReference type="Gene3D" id="3.40.50.1220">
    <property type="entry name" value="TPP-binding domain"/>
    <property type="match status" value="1"/>
</dbReference>
<dbReference type="InterPro" id="IPR011766">
    <property type="entry name" value="TPP_enzyme_TPP-bd"/>
</dbReference>
<dbReference type="Proteomes" id="UP000253420">
    <property type="component" value="Unassembled WGS sequence"/>
</dbReference>
<dbReference type="Pfam" id="PF02776">
    <property type="entry name" value="TPP_enzyme_N"/>
    <property type="match status" value="1"/>
</dbReference>
<dbReference type="GO" id="GO:0047435">
    <property type="term" value="F:5-guanidino-2-oxopentanoate decarboxylase activity"/>
    <property type="evidence" value="ECO:0007669"/>
    <property type="project" value="UniProtKB-EC"/>
</dbReference>
<evidence type="ECO:0000256" key="2">
    <source>
        <dbReference type="ARBA" id="ARBA00007812"/>
    </source>
</evidence>
<dbReference type="GO" id="GO:0009097">
    <property type="term" value="P:isoleucine biosynthetic process"/>
    <property type="evidence" value="ECO:0007669"/>
    <property type="project" value="TreeGrafter"/>
</dbReference>
<comment type="cofactor">
    <cofactor evidence="1">
        <name>thiamine diphosphate</name>
        <dbReference type="ChEBI" id="CHEBI:58937"/>
    </cofactor>
</comment>
<feature type="domain" description="Thiamine pyrophosphate enzyme N-terminal TPP-binding" evidence="7">
    <location>
        <begin position="3"/>
        <end position="120"/>
    </location>
</feature>
<gene>
    <name evidence="8" type="ORF">DUT91_09520</name>
</gene>
<dbReference type="SUPFAM" id="SSF52467">
    <property type="entry name" value="DHS-like NAD/FAD-binding domain"/>
    <property type="match status" value="1"/>
</dbReference>
<evidence type="ECO:0000313" key="8">
    <source>
        <dbReference type="EMBL" id="RCS24492.1"/>
    </source>
</evidence>
<dbReference type="CDD" id="cd00568">
    <property type="entry name" value="TPP_enzymes"/>
    <property type="match status" value="1"/>
</dbReference>
<dbReference type="GO" id="GO:0003984">
    <property type="term" value="F:acetolactate synthase activity"/>
    <property type="evidence" value="ECO:0007669"/>
    <property type="project" value="TreeGrafter"/>
</dbReference>
<dbReference type="NCBIfam" id="NF005712">
    <property type="entry name" value="PRK07524.1"/>
    <property type="match status" value="1"/>
</dbReference>
<dbReference type="PANTHER" id="PTHR18968:SF13">
    <property type="entry name" value="ACETOLACTATE SYNTHASE CATALYTIC SUBUNIT, MITOCHONDRIAL"/>
    <property type="match status" value="1"/>
</dbReference>
<dbReference type="InterPro" id="IPR012000">
    <property type="entry name" value="Thiamin_PyroP_enz_cen_dom"/>
</dbReference>
<sequence length="529" mass="56609">MTTTGEALVHLLETYDVDTVFGIPGVHTIELYRGLAASKIRHITPRHEQGAGFMADGYARATGKPGVAFVITGPGITNTITAMGQARADSIPMLIISGVNERHTLGKGMGFLHELPDQRAMMRTVAMFSHRIENPDELPGVLAQAFALFSSRRSGPVHIEIPLDVMAEPLADARRLPDSAQFPQVSPETLAELTELCLTAERPVILIGGGAKNNATESLKDLAEKLDAPVVATTNARGILHAHPLLVPASPSLKSARKLLSDSDLVIAIGTEMGPTDYDMYGDSGFPKLQRLVRIDIDADQLGRHAAFMPIQASANEAVTALAARLPERRNAGSGARRAQATRDAAWAEIGPRIQSHVHFLDILRDTLPNSLIIGDSTQAIYSGNLYYDHDRAGGWFNAATGFGALGFGPPAAIGAALGQPQTSTICIVGDGGFQFVLGELGAAVDENAPVIFIVWNNRGYQEIERAMRDVAIVPVGVRPTPPDYLKIAEAYGIQAQRLAHLDDLPATLLQARASGKPYLIEIDEELIG</sequence>
<dbReference type="InterPro" id="IPR012001">
    <property type="entry name" value="Thiamin_PyroP_enz_TPP-bd_dom"/>
</dbReference>
<comment type="similarity">
    <text evidence="2 4">Belongs to the TPP enzyme family.</text>
</comment>
<evidence type="ECO:0000259" key="5">
    <source>
        <dbReference type="Pfam" id="PF00205"/>
    </source>
</evidence>
<dbReference type="AlphaFoldDB" id="A0A368K7W3"/>
<evidence type="ECO:0000256" key="1">
    <source>
        <dbReference type="ARBA" id="ARBA00001964"/>
    </source>
</evidence>
<dbReference type="GO" id="GO:0009099">
    <property type="term" value="P:L-valine biosynthetic process"/>
    <property type="evidence" value="ECO:0007669"/>
    <property type="project" value="TreeGrafter"/>
</dbReference>
<evidence type="ECO:0000313" key="9">
    <source>
        <dbReference type="Proteomes" id="UP000253420"/>
    </source>
</evidence>
<dbReference type="FunFam" id="3.40.50.970:FF:000007">
    <property type="entry name" value="Acetolactate synthase"/>
    <property type="match status" value="1"/>
</dbReference>
<evidence type="ECO:0000259" key="6">
    <source>
        <dbReference type="Pfam" id="PF02775"/>
    </source>
</evidence>
<dbReference type="GO" id="GO:0005948">
    <property type="term" value="C:acetolactate synthase complex"/>
    <property type="evidence" value="ECO:0007669"/>
    <property type="project" value="TreeGrafter"/>
</dbReference>
<dbReference type="EC" id="4.1.1.75" evidence="8"/>
<dbReference type="CDD" id="cd07035">
    <property type="entry name" value="TPP_PYR_POX_like"/>
    <property type="match status" value="1"/>
</dbReference>